<organism evidence="9 10">
    <name type="scientific">Trypanosoma cruzi Dm28c</name>
    <dbReference type="NCBI Taxonomy" id="1416333"/>
    <lineage>
        <taxon>Eukaryota</taxon>
        <taxon>Discoba</taxon>
        <taxon>Euglenozoa</taxon>
        <taxon>Kinetoplastea</taxon>
        <taxon>Metakinetoplastina</taxon>
        <taxon>Trypanosomatida</taxon>
        <taxon>Trypanosomatidae</taxon>
        <taxon>Trypanosoma</taxon>
        <taxon>Schizotrypanum</taxon>
    </lineage>
</organism>
<evidence type="ECO:0000256" key="3">
    <source>
        <dbReference type="ARBA" id="ARBA00022664"/>
    </source>
</evidence>
<evidence type="ECO:0000256" key="7">
    <source>
        <dbReference type="SAM" id="SignalP"/>
    </source>
</evidence>
<accession>V5DNB7</accession>
<dbReference type="InterPro" id="IPR016024">
    <property type="entry name" value="ARM-type_fold"/>
</dbReference>
<evidence type="ECO:0000259" key="8">
    <source>
        <dbReference type="PROSITE" id="PS51366"/>
    </source>
</evidence>
<feature type="region of interest" description="Disordered" evidence="6">
    <location>
        <begin position="23"/>
        <end position="68"/>
    </location>
</feature>
<name>V5DNB7_TRYCR</name>
<dbReference type="GO" id="GO:0000398">
    <property type="term" value="P:mRNA splicing, via spliceosome"/>
    <property type="evidence" value="ECO:0007669"/>
    <property type="project" value="TreeGrafter"/>
</dbReference>
<reference evidence="9 10" key="1">
    <citation type="journal article" date="2014" name="Genome Announc.">
        <title>Trypanosoma cruzi Clone Dm28c Draft Genome Sequence.</title>
        <authorList>
            <person name="Grisard E.C."/>
            <person name="Teixeira S.M."/>
            <person name="de Almeida L.G."/>
            <person name="Stoco P.H."/>
            <person name="Gerber A.L."/>
            <person name="Talavera-Lopez C."/>
            <person name="Lima O.C."/>
            <person name="Andersson B."/>
            <person name="de Vasconcelos A.T."/>
        </authorList>
    </citation>
    <scope>NUCLEOTIDE SEQUENCE [LARGE SCALE GENOMIC DNA]</scope>
    <source>
        <strain evidence="9 10">Dm28c</strain>
    </source>
</reference>
<proteinExistence type="inferred from homology"/>
<feature type="compositionally biased region" description="Basic and acidic residues" evidence="6">
    <location>
        <begin position="45"/>
        <end position="63"/>
    </location>
</feature>
<evidence type="ECO:0000256" key="2">
    <source>
        <dbReference type="ARBA" id="ARBA00006856"/>
    </source>
</evidence>
<evidence type="ECO:0000256" key="4">
    <source>
        <dbReference type="ARBA" id="ARBA00023187"/>
    </source>
</evidence>
<comment type="caution">
    <text evidence="9">The sequence shown here is derived from an EMBL/GenBank/DDBJ whole genome shotgun (WGS) entry which is preliminary data.</text>
</comment>
<feature type="signal peptide" evidence="7">
    <location>
        <begin position="1"/>
        <end position="16"/>
    </location>
</feature>
<dbReference type="InterPro" id="IPR003890">
    <property type="entry name" value="MIF4G-like_typ-3"/>
</dbReference>
<dbReference type="Pfam" id="PF02847">
    <property type="entry name" value="MA3"/>
    <property type="match status" value="1"/>
</dbReference>
<dbReference type="PANTHER" id="PTHR18034">
    <property type="entry name" value="CELL CYCLE CONTROL PROTEIN CWF22-RELATED"/>
    <property type="match status" value="1"/>
</dbReference>
<feature type="compositionally biased region" description="Basic and acidic residues" evidence="6">
    <location>
        <begin position="361"/>
        <end position="375"/>
    </location>
</feature>
<feature type="compositionally biased region" description="Polar residues" evidence="6">
    <location>
        <begin position="596"/>
        <end position="605"/>
    </location>
</feature>
<dbReference type="AlphaFoldDB" id="V5DNB7"/>
<dbReference type="PANTHER" id="PTHR18034:SF3">
    <property type="entry name" value="PRE-MRNA-SPLICING FACTOR CWC22 HOMOLOG"/>
    <property type="match status" value="1"/>
</dbReference>
<gene>
    <name evidence="9" type="ORF">TCDM_02186</name>
</gene>
<keyword evidence="5" id="KW-0539">Nucleus</keyword>
<dbReference type="InterPro" id="IPR003891">
    <property type="entry name" value="Initiation_fac_eIF4g_MI"/>
</dbReference>
<evidence type="ECO:0000256" key="5">
    <source>
        <dbReference type="ARBA" id="ARBA00023242"/>
    </source>
</evidence>
<evidence type="ECO:0000313" key="10">
    <source>
        <dbReference type="Proteomes" id="UP000017861"/>
    </source>
</evidence>
<dbReference type="SUPFAM" id="SSF48371">
    <property type="entry name" value="ARM repeat"/>
    <property type="match status" value="1"/>
</dbReference>
<comment type="subcellular location">
    <subcellularLocation>
        <location evidence="1">Nucleus</location>
    </subcellularLocation>
</comment>
<keyword evidence="7" id="KW-0732">Signal</keyword>
<feature type="chain" id="PRO_5004734062" description="MI domain-containing protein" evidence="7">
    <location>
        <begin position="17"/>
        <end position="632"/>
    </location>
</feature>
<evidence type="ECO:0000313" key="9">
    <source>
        <dbReference type="EMBL" id="ESS68936.1"/>
    </source>
</evidence>
<evidence type="ECO:0000256" key="6">
    <source>
        <dbReference type="SAM" id="MobiDB-lite"/>
    </source>
</evidence>
<feature type="region of interest" description="Disordered" evidence="6">
    <location>
        <begin position="595"/>
        <end position="632"/>
    </location>
</feature>
<feature type="domain" description="MI" evidence="8">
    <location>
        <begin position="394"/>
        <end position="509"/>
    </location>
</feature>
<dbReference type="EMBL" id="AYLP01000015">
    <property type="protein sequence ID" value="ESS68936.1"/>
    <property type="molecule type" value="Genomic_DNA"/>
</dbReference>
<dbReference type="OrthoDB" id="1924287at2759"/>
<dbReference type="InterPro" id="IPR050781">
    <property type="entry name" value="CWC22_splicing_factor"/>
</dbReference>
<feature type="region of interest" description="Disordered" evidence="6">
    <location>
        <begin position="344"/>
        <end position="390"/>
    </location>
</feature>
<evidence type="ECO:0000256" key="1">
    <source>
        <dbReference type="ARBA" id="ARBA00004123"/>
    </source>
</evidence>
<dbReference type="GO" id="GO:0003723">
    <property type="term" value="F:RNA binding"/>
    <property type="evidence" value="ECO:0007669"/>
    <property type="project" value="InterPro"/>
</dbReference>
<dbReference type="SMART" id="SM00543">
    <property type="entry name" value="MIF4G"/>
    <property type="match status" value="1"/>
</dbReference>
<dbReference type="Proteomes" id="UP000017861">
    <property type="component" value="Unassembled WGS sequence"/>
</dbReference>
<keyword evidence="4" id="KW-0508">mRNA splicing</keyword>
<feature type="compositionally biased region" description="Acidic residues" evidence="6">
    <location>
        <begin position="346"/>
        <end position="357"/>
    </location>
</feature>
<keyword evidence="3" id="KW-0507">mRNA processing</keyword>
<dbReference type="GO" id="GO:0071013">
    <property type="term" value="C:catalytic step 2 spliceosome"/>
    <property type="evidence" value="ECO:0007669"/>
    <property type="project" value="TreeGrafter"/>
</dbReference>
<dbReference type="SMART" id="SM00544">
    <property type="entry name" value="MA3"/>
    <property type="match status" value="1"/>
</dbReference>
<sequence length="632" mass="72551">MPVVLFFRLFVCICVGGWVGEGARHQRDGSKASMTRYVPPHRKREVSDVDDGKSTGNDGRKTTSEALQRESWQALSRSITGIINRVSGENVQLSATELFRENIIRGRGLLCRSLMRAQLADPDLSDVFASLVSRVNKEFSIIGLLLVKRLVVQWWRLHRRGDWTALRCVSRFLAWLYIFNVVSVDVIYQIILAHLTAEKRCDDDVDQAAALFRDTFRAMSQRDVAEFHAHVLTPIRDLLAMDDDALRLSARAQTLLETCLGEVQRWERVKHTVSIIPPQLLLVEACEQKCHEVDLDDAAKMNAEEQLDRFVFDADYDAHEDAYETARCAVLGDDWETELLEQVAAAEEEEEEEEEQGEGTIAREEEARGQERSVQEKQSSMDAAKQVVDERERQIRKDVYMAMRSSVRADEVVHKILKSMPSQTERTVCFMVIEGCCEESIYKRIYGMVAERLCKSNTKFQVFFAEAFRTRYEHAEDLVEKQIEYTCKIYSHLLRTDSLPWHRCLSVLDIIESDMSQRLMIQWLLQGMVEALGMRAVQERLEKDKELRSSTVKLFPVDANEEGLERAVNLFEAMGLGELGAGVRAQLEKVRRSRRMTLNTNSAPNYNDRFSGGDANHQKGQKRSRKNMMEYI</sequence>
<comment type="similarity">
    <text evidence="2">Belongs to the CWC22 family.</text>
</comment>
<dbReference type="PROSITE" id="PS51366">
    <property type="entry name" value="MI"/>
    <property type="match status" value="1"/>
</dbReference>
<dbReference type="Gene3D" id="1.25.40.180">
    <property type="match status" value="1"/>
</dbReference>
<protein>
    <recommendedName>
        <fullName evidence="8">MI domain-containing protein</fullName>
    </recommendedName>
</protein>
<dbReference type="VEuPathDB" id="TriTrypDB:TCDM_02186"/>